<keyword evidence="5" id="KW-1185">Reference proteome</keyword>
<dbReference type="InterPro" id="IPR003099">
    <property type="entry name" value="Prephen_DH"/>
</dbReference>
<reference evidence="4 5" key="1">
    <citation type="submission" date="2018-01" db="EMBL/GenBank/DDBJ databases">
        <title>Draft genome sequence of Streptomyces sp. 13K301.</title>
        <authorList>
            <person name="Sahin N."/>
            <person name="Saygin H."/>
            <person name="Ay H."/>
        </authorList>
    </citation>
    <scope>NUCLEOTIDE SEQUENCE [LARGE SCALE GENOMIC DNA]</scope>
    <source>
        <strain evidence="4 5">13K301</strain>
    </source>
</reference>
<dbReference type="Gene3D" id="3.40.50.720">
    <property type="entry name" value="NAD(P)-binding Rossmann-like Domain"/>
    <property type="match status" value="1"/>
</dbReference>
<dbReference type="GO" id="GO:0006571">
    <property type="term" value="P:tyrosine biosynthetic process"/>
    <property type="evidence" value="ECO:0007669"/>
    <property type="project" value="InterPro"/>
</dbReference>
<gene>
    <name evidence="4" type="ORF">C1J00_19015</name>
</gene>
<dbReference type="OrthoDB" id="9802008at2"/>
<dbReference type="SUPFAM" id="SSF48179">
    <property type="entry name" value="6-phosphogluconate dehydrogenase C-terminal domain-like"/>
    <property type="match status" value="1"/>
</dbReference>
<comment type="caution">
    <text evidence="4">The sequence shown here is derived from an EMBL/GenBank/DDBJ whole genome shotgun (WGS) entry which is preliminary data.</text>
</comment>
<dbReference type="GO" id="GO:0070403">
    <property type="term" value="F:NAD+ binding"/>
    <property type="evidence" value="ECO:0007669"/>
    <property type="project" value="InterPro"/>
</dbReference>
<evidence type="ECO:0000259" key="3">
    <source>
        <dbReference type="PROSITE" id="PS51176"/>
    </source>
</evidence>
<dbReference type="InterPro" id="IPR050812">
    <property type="entry name" value="Preph/Arog_dehydrog"/>
</dbReference>
<comment type="similarity">
    <text evidence="1">Belongs to the prephenate/arogenate dehydrogenase family.</text>
</comment>
<dbReference type="PANTHER" id="PTHR21363:SF0">
    <property type="entry name" value="PREPHENATE DEHYDROGENASE [NADP(+)]"/>
    <property type="match status" value="1"/>
</dbReference>
<keyword evidence="2" id="KW-0560">Oxidoreductase</keyword>
<dbReference type="InterPro" id="IPR036291">
    <property type="entry name" value="NAD(P)-bd_dom_sf"/>
</dbReference>
<dbReference type="GO" id="GO:0004665">
    <property type="term" value="F:prephenate dehydrogenase (NADP+) activity"/>
    <property type="evidence" value="ECO:0007669"/>
    <property type="project" value="InterPro"/>
</dbReference>
<dbReference type="AlphaFoldDB" id="A0A2N8TNS6"/>
<name>A0A2N8TNS6_9ACTN</name>
<dbReference type="InterPro" id="IPR046826">
    <property type="entry name" value="PDH_N"/>
</dbReference>
<evidence type="ECO:0000313" key="4">
    <source>
        <dbReference type="EMBL" id="PNG20658.1"/>
    </source>
</evidence>
<feature type="domain" description="Prephenate/arogenate dehydrogenase" evidence="3">
    <location>
        <begin position="3"/>
        <end position="280"/>
    </location>
</feature>
<evidence type="ECO:0000313" key="5">
    <source>
        <dbReference type="Proteomes" id="UP000235943"/>
    </source>
</evidence>
<dbReference type="InterPro" id="IPR046825">
    <property type="entry name" value="PDH_C"/>
</dbReference>
<protein>
    <submittedName>
        <fullName evidence="4">Prephenate dehydrogenase</fullName>
    </submittedName>
</protein>
<dbReference type="PANTHER" id="PTHR21363">
    <property type="entry name" value="PREPHENATE DEHYDROGENASE"/>
    <property type="match status" value="1"/>
</dbReference>
<dbReference type="EMBL" id="POUC01000130">
    <property type="protein sequence ID" value="PNG20658.1"/>
    <property type="molecule type" value="Genomic_DNA"/>
</dbReference>
<dbReference type="NCBIfam" id="NF005112">
    <property type="entry name" value="PRK06545.2-4"/>
    <property type="match status" value="1"/>
</dbReference>
<organism evidence="4 5">
    <name type="scientific">Streptomyces cahuitamycinicus</name>
    <dbReference type="NCBI Taxonomy" id="2070367"/>
    <lineage>
        <taxon>Bacteria</taxon>
        <taxon>Bacillati</taxon>
        <taxon>Actinomycetota</taxon>
        <taxon>Actinomycetes</taxon>
        <taxon>Kitasatosporales</taxon>
        <taxon>Streptomycetaceae</taxon>
        <taxon>Streptomyces</taxon>
    </lineage>
</organism>
<proteinExistence type="inferred from homology"/>
<dbReference type="Pfam" id="PF02153">
    <property type="entry name" value="PDH_N"/>
    <property type="match status" value="1"/>
</dbReference>
<accession>A0A2N8TNS6</accession>
<sequence length="426" mass="44698">MMRTMAVVGTGLIGTSIGLAASRYGVTVHLLDRDETSARTAAALGAGLVGAPEAPVDLAVIAVPPSTVGAVLAEQQVRGLARAYTDVASVKSQPTREALGSLPAPERFVGGHPMAGREKTGPLAARADLFESRSWVLTPTDITSQTALNHTLEMISMCGAVPVIMGSQEHDAAVALTSHVPHVLASLMAARLEQAPEPAFRLAGQGLRDVTRIAAGDPHLWSDILRSNAASVSRVLHALHEDLSVLLESLDDLSAADVSYQPHETTGMTHLLNRGIAGLGRLHDRPSGKPAHRTSLRVTVGDRQGELARLLGTLGQFGVGPDDVTTSVTPSRRNLSVELSVSAVDVAWLLRKLTEDGWEAERVDPVPRPRDHRETSCSAARSVLGAAVSAVSLPDQPRQEGGEAARAAPPPALEYVCTSVTAATRS</sequence>
<dbReference type="Proteomes" id="UP000235943">
    <property type="component" value="Unassembled WGS sequence"/>
</dbReference>
<dbReference type="InterPro" id="IPR008927">
    <property type="entry name" value="6-PGluconate_DH-like_C_sf"/>
</dbReference>
<dbReference type="Gene3D" id="1.10.3660.10">
    <property type="entry name" value="6-phosphogluconate dehydrogenase C-terminal like domain"/>
    <property type="match status" value="1"/>
</dbReference>
<dbReference type="PROSITE" id="PS51176">
    <property type="entry name" value="PDH_ADH"/>
    <property type="match status" value="1"/>
</dbReference>
<dbReference type="GO" id="GO:0008977">
    <property type="term" value="F:prephenate dehydrogenase (NAD+) activity"/>
    <property type="evidence" value="ECO:0007669"/>
    <property type="project" value="InterPro"/>
</dbReference>
<evidence type="ECO:0000256" key="1">
    <source>
        <dbReference type="ARBA" id="ARBA00007964"/>
    </source>
</evidence>
<dbReference type="Pfam" id="PF20463">
    <property type="entry name" value="PDH_C"/>
    <property type="match status" value="1"/>
</dbReference>
<dbReference type="SUPFAM" id="SSF51735">
    <property type="entry name" value="NAD(P)-binding Rossmann-fold domains"/>
    <property type="match status" value="1"/>
</dbReference>
<evidence type="ECO:0000256" key="2">
    <source>
        <dbReference type="ARBA" id="ARBA00023002"/>
    </source>
</evidence>